<dbReference type="InterPro" id="IPR013097">
    <property type="entry name" value="Dabb"/>
</dbReference>
<dbReference type="eggNOG" id="ENOG5031482">
    <property type="taxonomic scope" value="Bacteria"/>
</dbReference>
<dbReference type="PROSITE" id="PS51502">
    <property type="entry name" value="S_R_A_B_BARREL"/>
    <property type="match status" value="1"/>
</dbReference>
<evidence type="ECO:0000259" key="1">
    <source>
        <dbReference type="PROSITE" id="PS51502"/>
    </source>
</evidence>
<dbReference type="STRING" id="493475.GARC_2256"/>
<dbReference type="SUPFAM" id="SSF54909">
    <property type="entry name" value="Dimeric alpha+beta barrel"/>
    <property type="match status" value="1"/>
</dbReference>
<dbReference type="Pfam" id="PF07876">
    <property type="entry name" value="Dabb"/>
    <property type="match status" value="1"/>
</dbReference>
<dbReference type="AlphaFoldDB" id="K6YRD2"/>
<sequence>MNKLSRRQFIAITAASFVASVAKGEQLMTTKTQLIHTAYFWLKNSDSTADRDQLIAGLQTLRQIPTVKTLHIGLPATTEKRDVVDNSFDVSELMMFDDLAAQSEYQAHLIHLAFVKNCSHLWSKVAVKDSITV</sequence>
<reference evidence="2 3" key="1">
    <citation type="journal article" date="2017" name="Antonie Van Leeuwenhoek">
        <title>Rhizobium rhizosphaerae sp. nov., a novel species isolated from rice rhizosphere.</title>
        <authorList>
            <person name="Zhao J.J."/>
            <person name="Zhang J."/>
            <person name="Zhang R.J."/>
            <person name="Zhang C.W."/>
            <person name="Yin H.Q."/>
            <person name="Zhang X.X."/>
        </authorList>
    </citation>
    <scope>NUCLEOTIDE SEQUENCE [LARGE SCALE GENOMIC DNA]</scope>
    <source>
        <strain evidence="2 3">BSs20135</strain>
    </source>
</reference>
<gene>
    <name evidence="2" type="ORF">GARC_2256</name>
</gene>
<evidence type="ECO:0000313" key="2">
    <source>
        <dbReference type="EMBL" id="GAC19223.1"/>
    </source>
</evidence>
<accession>K6YRD2</accession>
<protein>
    <recommendedName>
        <fullName evidence="1">Stress-response A/B barrel domain-containing protein</fullName>
    </recommendedName>
</protein>
<dbReference type="InterPro" id="IPR011008">
    <property type="entry name" value="Dimeric_a/b-barrel"/>
</dbReference>
<name>K6YRD2_9ALTE</name>
<keyword evidence="3" id="KW-1185">Reference proteome</keyword>
<dbReference type="Proteomes" id="UP000006327">
    <property type="component" value="Unassembled WGS sequence"/>
</dbReference>
<feature type="domain" description="Stress-response A/B barrel" evidence="1">
    <location>
        <begin position="34"/>
        <end position="130"/>
    </location>
</feature>
<dbReference type="Gene3D" id="3.30.70.100">
    <property type="match status" value="1"/>
</dbReference>
<dbReference type="SMART" id="SM00886">
    <property type="entry name" value="Dabb"/>
    <property type="match status" value="1"/>
</dbReference>
<dbReference type="RefSeq" id="WP_007619822.1">
    <property type="nucleotide sequence ID" value="NZ_BAEO01000028.1"/>
</dbReference>
<organism evidence="2 3">
    <name type="scientific">Paraglaciecola arctica BSs20135</name>
    <dbReference type="NCBI Taxonomy" id="493475"/>
    <lineage>
        <taxon>Bacteria</taxon>
        <taxon>Pseudomonadati</taxon>
        <taxon>Pseudomonadota</taxon>
        <taxon>Gammaproteobacteria</taxon>
        <taxon>Alteromonadales</taxon>
        <taxon>Alteromonadaceae</taxon>
        <taxon>Paraglaciecola</taxon>
    </lineage>
</organism>
<dbReference type="EMBL" id="BAEO01000028">
    <property type="protein sequence ID" value="GAC19223.1"/>
    <property type="molecule type" value="Genomic_DNA"/>
</dbReference>
<proteinExistence type="predicted"/>
<dbReference type="OrthoDB" id="7189263at2"/>
<comment type="caution">
    <text evidence="2">The sequence shown here is derived from an EMBL/GenBank/DDBJ whole genome shotgun (WGS) entry which is preliminary data.</text>
</comment>
<evidence type="ECO:0000313" key="3">
    <source>
        <dbReference type="Proteomes" id="UP000006327"/>
    </source>
</evidence>